<dbReference type="FunFam" id="3.40.50.1820:FF:000024">
    <property type="entry name" value="acyl-coenzyme A thioesterase 4"/>
    <property type="match status" value="1"/>
</dbReference>
<evidence type="ECO:0000313" key="6">
    <source>
        <dbReference type="Proteomes" id="UP000264820"/>
    </source>
</evidence>
<reference evidence="5" key="2">
    <citation type="submission" date="2025-09" db="UniProtKB">
        <authorList>
            <consortium name="Ensembl"/>
        </authorList>
    </citation>
    <scope>IDENTIFICATION</scope>
</reference>
<dbReference type="InterPro" id="IPR016662">
    <property type="entry name" value="Acyl-CoA_thioEstase_long-chain"/>
</dbReference>
<protein>
    <submittedName>
        <fullName evidence="5">Acyl-coenzyme A thioesterase 1-like</fullName>
    </submittedName>
</protein>
<reference evidence="5" key="1">
    <citation type="submission" date="2025-08" db="UniProtKB">
        <authorList>
            <consortium name="Ensembl"/>
        </authorList>
    </citation>
    <scope>IDENTIFICATION</scope>
</reference>
<dbReference type="OMA" id="GICEIPL"/>
<dbReference type="SUPFAM" id="SSF53474">
    <property type="entry name" value="alpha/beta-Hydrolases"/>
    <property type="match status" value="1"/>
</dbReference>
<feature type="active site" description="Charge relay system" evidence="2">
    <location>
        <position position="351"/>
    </location>
</feature>
<evidence type="ECO:0000259" key="3">
    <source>
        <dbReference type="Pfam" id="PF04775"/>
    </source>
</evidence>
<dbReference type="InterPro" id="IPR014940">
    <property type="entry name" value="BAAT_C"/>
</dbReference>
<dbReference type="Ensembl" id="ENSHCOT00000007639.1">
    <property type="protein sequence ID" value="ENSHCOP00000004090.1"/>
    <property type="gene ID" value="ENSHCOG00000005507.1"/>
</dbReference>
<dbReference type="InterPro" id="IPR042490">
    <property type="entry name" value="Thio_Ohase/BAAT_N"/>
</dbReference>
<evidence type="ECO:0000313" key="5">
    <source>
        <dbReference type="Ensembl" id="ENSHCOP00000004090.1"/>
    </source>
</evidence>
<dbReference type="STRING" id="109280.ENSHCOP00000004090"/>
<proteinExistence type="inferred from homology"/>
<dbReference type="PANTHER" id="PTHR10824:SF17">
    <property type="entry name" value="ACYL-COENZYME A THIOESTERASE 6"/>
    <property type="match status" value="1"/>
</dbReference>
<dbReference type="GO" id="GO:0006631">
    <property type="term" value="P:fatty acid metabolic process"/>
    <property type="evidence" value="ECO:0007669"/>
    <property type="project" value="TreeGrafter"/>
</dbReference>
<name>A0A3Q2XHZ5_HIPCM</name>
<dbReference type="InterPro" id="IPR006862">
    <property type="entry name" value="Thio_Ohase/aa_AcTrfase"/>
</dbReference>
<feature type="domain" description="Acyl-CoA thioester hydrolase/bile acid-CoA amino acid N-acetyltransferase" evidence="3">
    <location>
        <begin position="16"/>
        <end position="132"/>
    </location>
</feature>
<feature type="active site" description="Charge relay system" evidence="2">
    <location>
        <position position="317"/>
    </location>
</feature>
<dbReference type="Gene3D" id="3.40.50.1820">
    <property type="entry name" value="alpha/beta hydrolase"/>
    <property type="match status" value="1"/>
</dbReference>
<dbReference type="PIRSF" id="PIRSF016521">
    <property type="entry name" value="Acyl-CoA_hydro"/>
    <property type="match status" value="1"/>
</dbReference>
<organism evidence="5 6">
    <name type="scientific">Hippocampus comes</name>
    <name type="common">Tiger tail seahorse</name>
    <dbReference type="NCBI Taxonomy" id="109280"/>
    <lineage>
        <taxon>Eukaryota</taxon>
        <taxon>Metazoa</taxon>
        <taxon>Chordata</taxon>
        <taxon>Craniata</taxon>
        <taxon>Vertebrata</taxon>
        <taxon>Euteleostomi</taxon>
        <taxon>Actinopterygii</taxon>
        <taxon>Neopterygii</taxon>
        <taxon>Teleostei</taxon>
        <taxon>Neoteleostei</taxon>
        <taxon>Acanthomorphata</taxon>
        <taxon>Syngnathiaria</taxon>
        <taxon>Syngnathiformes</taxon>
        <taxon>Syngnathoidei</taxon>
        <taxon>Syngnathidae</taxon>
        <taxon>Hippocampus</taxon>
    </lineage>
</organism>
<dbReference type="Pfam" id="PF08840">
    <property type="entry name" value="BAAT_C"/>
    <property type="match status" value="1"/>
</dbReference>
<dbReference type="Pfam" id="PF04775">
    <property type="entry name" value="Bile_Hydr_Trans"/>
    <property type="match status" value="1"/>
</dbReference>
<evidence type="ECO:0000256" key="1">
    <source>
        <dbReference type="ARBA" id="ARBA00006538"/>
    </source>
</evidence>
<evidence type="ECO:0000259" key="4">
    <source>
        <dbReference type="Pfam" id="PF08840"/>
    </source>
</evidence>
<evidence type="ECO:0000256" key="2">
    <source>
        <dbReference type="PIRSR" id="PIRSR016521-1"/>
    </source>
</evidence>
<accession>A0A3Q2XHZ5</accession>
<dbReference type="Proteomes" id="UP000264820">
    <property type="component" value="Unplaced"/>
</dbReference>
<feature type="active site" description="Charge relay system" evidence="2">
    <location>
        <position position="223"/>
    </location>
</feature>
<dbReference type="GeneTree" id="ENSGT01010000222336"/>
<dbReference type="Gene3D" id="2.60.40.2240">
    <property type="entry name" value="Acyl-CoA thioester hydrolase/BAAT N-terminal domain"/>
    <property type="match status" value="1"/>
</dbReference>
<comment type="similarity">
    <text evidence="1">Belongs to the C/M/P thioester hydrolase family.</text>
</comment>
<dbReference type="GO" id="GO:0047617">
    <property type="term" value="F:fatty acyl-CoA hydrolase activity"/>
    <property type="evidence" value="ECO:0007669"/>
    <property type="project" value="TreeGrafter"/>
</dbReference>
<keyword evidence="6" id="KW-1185">Reference proteome</keyword>
<dbReference type="AlphaFoldDB" id="A0A3Q2XHZ5"/>
<dbReference type="PANTHER" id="PTHR10824">
    <property type="entry name" value="ACYL-COENZYME A THIOESTERASE-RELATED"/>
    <property type="match status" value="1"/>
</dbReference>
<dbReference type="InterPro" id="IPR029058">
    <property type="entry name" value="AB_hydrolase_fold"/>
</dbReference>
<dbReference type="GO" id="GO:0006637">
    <property type="term" value="P:acyl-CoA metabolic process"/>
    <property type="evidence" value="ECO:0007669"/>
    <property type="project" value="InterPro"/>
</dbReference>
<sequence length="407" mass="45146">MSQETKRVWVFLCVFQVKGLAPHKQVELRSRLVDDKGVIFKASALYQADEKGLVDVSSTPSLGGSYTGVEPMGLWWSMRPDTPHKKLVKKNVLSPTLVEIAVHNGATGEKIASEINERQYMMEGMKRIPVREGRVRGVLFIPPGEGPFPGIVDLYTFGGGLGEQRASLLANKGFVVLALAYYCYQDLPKYPNNLDLEYFEEAVNCLLDHPKVDGPGLGIISMSHSGALALSMSSFFTCIKATVCINGCNANTVFPLHYKDIVIPPLPHFFENIRMAESGLIDIIDVTPDPTLGENRASLIPIQRANCHFLFAVSEDDHNWKSCLFAEQATEMLKSHGKDSFQVVSYPKAGHLLEVPHMPFCPSSFHAALGRAVVFGGQPKAHSWAQLDLWERVQEFFKRHLNSTDVT</sequence>
<feature type="domain" description="BAAT/Acyl-CoA thioester hydrolase C-terminal" evidence="4">
    <location>
        <begin position="195"/>
        <end position="402"/>
    </location>
</feature>